<gene>
    <name evidence="2" type="ORF">K402DRAFT_117278</name>
</gene>
<evidence type="ECO:0000256" key="1">
    <source>
        <dbReference type="SAM" id="MobiDB-lite"/>
    </source>
</evidence>
<protein>
    <submittedName>
        <fullName evidence="2">Uncharacterized protein</fullName>
    </submittedName>
</protein>
<dbReference type="Proteomes" id="UP000800041">
    <property type="component" value="Unassembled WGS sequence"/>
</dbReference>
<evidence type="ECO:0000313" key="2">
    <source>
        <dbReference type="EMBL" id="KAF1985063.1"/>
    </source>
</evidence>
<dbReference type="AlphaFoldDB" id="A0A6G1GVS8"/>
<name>A0A6G1GVS8_9PEZI</name>
<organism evidence="2 3">
    <name type="scientific">Aulographum hederae CBS 113979</name>
    <dbReference type="NCBI Taxonomy" id="1176131"/>
    <lineage>
        <taxon>Eukaryota</taxon>
        <taxon>Fungi</taxon>
        <taxon>Dikarya</taxon>
        <taxon>Ascomycota</taxon>
        <taxon>Pezizomycotina</taxon>
        <taxon>Dothideomycetes</taxon>
        <taxon>Pleosporomycetidae</taxon>
        <taxon>Aulographales</taxon>
        <taxon>Aulographaceae</taxon>
    </lineage>
</organism>
<proteinExistence type="predicted"/>
<feature type="region of interest" description="Disordered" evidence="1">
    <location>
        <begin position="53"/>
        <end position="109"/>
    </location>
</feature>
<accession>A0A6G1GVS8</accession>
<keyword evidence="3" id="KW-1185">Reference proteome</keyword>
<sequence length="109" mass="12468">MIDILPENQLLDMPWDAYGRLRGYGPGTLQEHLDVSDETEWSIQTQLTLKRTTSPAALQEAKHKSNFRRGQKSNIEESEGLQKLSPELQEGTFMEHPKRMPVASYTPLE</sequence>
<dbReference type="EMBL" id="ML977164">
    <property type="protein sequence ID" value="KAF1985063.1"/>
    <property type="molecule type" value="Genomic_DNA"/>
</dbReference>
<evidence type="ECO:0000313" key="3">
    <source>
        <dbReference type="Proteomes" id="UP000800041"/>
    </source>
</evidence>
<reference evidence="2" key="1">
    <citation type="journal article" date="2020" name="Stud. Mycol.">
        <title>101 Dothideomycetes genomes: a test case for predicting lifestyles and emergence of pathogens.</title>
        <authorList>
            <person name="Haridas S."/>
            <person name="Albert R."/>
            <person name="Binder M."/>
            <person name="Bloem J."/>
            <person name="Labutti K."/>
            <person name="Salamov A."/>
            <person name="Andreopoulos B."/>
            <person name="Baker S."/>
            <person name="Barry K."/>
            <person name="Bills G."/>
            <person name="Bluhm B."/>
            <person name="Cannon C."/>
            <person name="Castanera R."/>
            <person name="Culley D."/>
            <person name="Daum C."/>
            <person name="Ezra D."/>
            <person name="Gonzalez J."/>
            <person name="Henrissat B."/>
            <person name="Kuo A."/>
            <person name="Liang C."/>
            <person name="Lipzen A."/>
            <person name="Lutzoni F."/>
            <person name="Magnuson J."/>
            <person name="Mondo S."/>
            <person name="Nolan M."/>
            <person name="Ohm R."/>
            <person name="Pangilinan J."/>
            <person name="Park H.-J."/>
            <person name="Ramirez L."/>
            <person name="Alfaro M."/>
            <person name="Sun H."/>
            <person name="Tritt A."/>
            <person name="Yoshinaga Y."/>
            <person name="Zwiers L.-H."/>
            <person name="Turgeon B."/>
            <person name="Goodwin S."/>
            <person name="Spatafora J."/>
            <person name="Crous P."/>
            <person name="Grigoriev I."/>
        </authorList>
    </citation>
    <scope>NUCLEOTIDE SEQUENCE</scope>
    <source>
        <strain evidence="2">CBS 113979</strain>
    </source>
</reference>